<dbReference type="Gene3D" id="1.20.1610.10">
    <property type="entry name" value="alpha-1,2-mannosidases domains"/>
    <property type="match status" value="1"/>
</dbReference>
<comment type="subunit">
    <text evidence="2">Monomer.</text>
</comment>
<proteinExistence type="predicted"/>
<keyword evidence="3" id="KW-0106">Calcium</keyword>
<dbReference type="InterPro" id="IPR012939">
    <property type="entry name" value="Glyco_hydro_92"/>
</dbReference>
<dbReference type="InterPro" id="IPR008928">
    <property type="entry name" value="6-hairpin_glycosidase_sf"/>
</dbReference>
<dbReference type="GO" id="GO:0006516">
    <property type="term" value="P:glycoprotein catabolic process"/>
    <property type="evidence" value="ECO:0007669"/>
    <property type="project" value="TreeGrafter"/>
</dbReference>
<dbReference type="Gene3D" id="2.70.98.10">
    <property type="match status" value="1"/>
</dbReference>
<evidence type="ECO:0000256" key="2">
    <source>
        <dbReference type="ARBA" id="ARBA00011245"/>
    </source>
</evidence>
<evidence type="ECO:0008006" key="10">
    <source>
        <dbReference type="Google" id="ProtNLM"/>
    </source>
</evidence>
<evidence type="ECO:0000259" key="7">
    <source>
        <dbReference type="Pfam" id="PF17678"/>
    </source>
</evidence>
<dbReference type="Pfam" id="PF07971">
    <property type="entry name" value="Glyco_hydro_92"/>
    <property type="match status" value="1"/>
</dbReference>
<evidence type="ECO:0000256" key="3">
    <source>
        <dbReference type="ARBA" id="ARBA00022837"/>
    </source>
</evidence>
<dbReference type="Gene3D" id="1.20.1050.60">
    <property type="entry name" value="alpha-1,2-mannosidase"/>
    <property type="match status" value="1"/>
</dbReference>
<dbReference type="GO" id="GO:0005975">
    <property type="term" value="P:carbohydrate metabolic process"/>
    <property type="evidence" value="ECO:0007669"/>
    <property type="project" value="InterPro"/>
</dbReference>
<dbReference type="NCBIfam" id="TIGR01180">
    <property type="entry name" value="aman2_put"/>
    <property type="match status" value="1"/>
</dbReference>
<dbReference type="EMBL" id="JABBGH010000002">
    <property type="protein sequence ID" value="NML66556.1"/>
    <property type="molecule type" value="Genomic_DNA"/>
</dbReference>
<dbReference type="Pfam" id="PF17678">
    <property type="entry name" value="Glyco_hydro_92N"/>
    <property type="match status" value="1"/>
</dbReference>
<feature type="domain" description="Glycosyl hydrolase family 92" evidence="5">
    <location>
        <begin position="573"/>
        <end position="1052"/>
    </location>
</feature>
<dbReference type="RefSeq" id="WP_169532190.1">
    <property type="nucleotide sequence ID" value="NZ_JABBGH010000002.1"/>
</dbReference>
<sequence>MISRLLLLLAFGMSTLGLRAQAPPNTIIWQVGAADRSGAEFALAPAGFRQFVGHDFGYEDKLYVVGFSQPKRDFPYVLPGPADTWGGTWGTAGWRTNQVALGFALGTEPAASGYHLQVRLADYAKKFLPLLKVSINDQDVKVQLTAPGHDRRRQPRPSLQEIPVDTASLVGNLTSATPYVLDIPVAKGVLRRGGNKVVITVLEGSWVLFDQVRLVGPRGAAVAPPGPALVQRVQPTAYELAAQGRRWQPLLVAVHHLSGRPTLQVQLDGRPIFSEAVEQGDYEFEAPMPAVAAARTSRYQVLLDGRVVQAGTVRRAAQPLQTPADYVDTRLGTAHSRWMIAPGPWMPFSMVKLSPDNQNSGWQAGYQPSYESVGTFSHLHEWTMAGLGVFATNGPLKTSIGDELQPGSGYRSRIDKKTEAAPIGYYKVQLADYDIRAELTATTRGGLERFTFPKGRDSARVLLDLHIPAEYDYQLKNVKFKKISPYRLEGVVHQFSPGVWSHDADQDYTLHVVVEFDQPMRRLGTWLNGRARYGADSLVALDAQDAGLFAEFDAQRQPVVQVRTGLSLVSLAGARQNLETELTKPFGWNFEAVRQNQRRTWNELLGRVRITTTNRLEKMRFYNALYRSVCSRNTWSDLSGEWRGTDGAVHRLPRPGDVALGCDAFWNTFWNLNQVWNLVLPEWSSRWVNSELAMYDAYGWLAKGPAGLNYVPVMVAEHEIPLLVSAYQMGIRDFDAPKVLAAAVKMQTTPAQKVYSGFAGNRDLVAYQQHGYVPADQGRFSNSMEYSFDDWTVGQLARALGHPAEYATFNARGAWWQHAIDSAGFCHLKNSDGRWTKNFDPFRSGANEEYVEGNAWQLTFFVPQDVPALVRKVGQKTFVDRLDWGFRASEPWRYNGMNDQYWNYPVVQGNQQSMHFAFLFNWAGQPWLTQKWSRSILDRYYGYGVGNAYLGDEDQGQMSAWLVMAALGLFQTDGGTSAAPTYEIGSPLYPKVEIDLGGRYGRGQKFTIEAHSASRRNQYVQSATLNGRALGSFNFPAAELLRGGSLVLRMGPEPNKQWGTTAWR</sequence>
<feature type="domain" description="Rhamnogalacturonan lyase" evidence="6">
    <location>
        <begin position="28"/>
        <end position="214"/>
    </location>
</feature>
<dbReference type="GO" id="GO:0005829">
    <property type="term" value="C:cytosol"/>
    <property type="evidence" value="ECO:0007669"/>
    <property type="project" value="TreeGrafter"/>
</dbReference>
<dbReference type="GO" id="GO:0000224">
    <property type="term" value="F:peptide-N4-(N-acetyl-beta-glucosaminyl)asparagine amidase activity"/>
    <property type="evidence" value="ECO:0007669"/>
    <property type="project" value="TreeGrafter"/>
</dbReference>
<reference evidence="8 9" key="1">
    <citation type="submission" date="2020-04" db="EMBL/GenBank/DDBJ databases">
        <title>Hymenobacter polaris sp. nov., isolated from Arctic soil.</title>
        <authorList>
            <person name="Dahal R.H."/>
        </authorList>
    </citation>
    <scope>NUCLEOTIDE SEQUENCE [LARGE SCALE GENOMIC DNA]</scope>
    <source>
        <strain evidence="8 9">RP-2-7</strain>
    </source>
</reference>
<dbReference type="InterPro" id="IPR029411">
    <property type="entry name" value="RG-lyase_III"/>
</dbReference>
<dbReference type="InterPro" id="IPR005887">
    <property type="entry name" value="GH92_a_mannosidase_put"/>
</dbReference>
<dbReference type="Proteomes" id="UP000559626">
    <property type="component" value="Unassembled WGS sequence"/>
</dbReference>
<feature type="domain" description="Glycosyl hydrolase family 92 N-terminal" evidence="7">
    <location>
        <begin position="326"/>
        <end position="567"/>
    </location>
</feature>
<evidence type="ECO:0000256" key="1">
    <source>
        <dbReference type="ARBA" id="ARBA00001913"/>
    </source>
</evidence>
<dbReference type="InterPro" id="IPR041371">
    <property type="entry name" value="GH92_N"/>
</dbReference>
<keyword evidence="4" id="KW-0732">Signal</keyword>
<evidence type="ECO:0000259" key="6">
    <source>
        <dbReference type="Pfam" id="PF14683"/>
    </source>
</evidence>
<dbReference type="SUPFAM" id="SSF49785">
    <property type="entry name" value="Galactose-binding domain-like"/>
    <property type="match status" value="1"/>
</dbReference>
<evidence type="ECO:0000313" key="9">
    <source>
        <dbReference type="Proteomes" id="UP000559626"/>
    </source>
</evidence>
<organism evidence="8 9">
    <name type="scientific">Hymenobacter polaris</name>
    <dbReference type="NCBI Taxonomy" id="2682546"/>
    <lineage>
        <taxon>Bacteria</taxon>
        <taxon>Pseudomonadati</taxon>
        <taxon>Bacteroidota</taxon>
        <taxon>Cytophagia</taxon>
        <taxon>Cytophagales</taxon>
        <taxon>Hymenobacteraceae</taxon>
        <taxon>Hymenobacter</taxon>
    </lineage>
</organism>
<dbReference type="AlphaFoldDB" id="A0A7Y0FNG4"/>
<feature type="signal peptide" evidence="4">
    <location>
        <begin position="1"/>
        <end position="22"/>
    </location>
</feature>
<dbReference type="PANTHER" id="PTHR12143">
    <property type="entry name" value="PEPTIDE N-GLYCANASE PNGASE -RELATED"/>
    <property type="match status" value="1"/>
</dbReference>
<gene>
    <name evidence="8" type="ORF">HHL22_15210</name>
</gene>
<dbReference type="Gene3D" id="3.30.2080.10">
    <property type="entry name" value="GH92 mannosidase domain"/>
    <property type="match status" value="1"/>
</dbReference>
<feature type="chain" id="PRO_5031240061" description="Glycoside hydrolase family 92 protein" evidence="4">
    <location>
        <begin position="23"/>
        <end position="1064"/>
    </location>
</feature>
<dbReference type="InterPro" id="IPR050883">
    <property type="entry name" value="PNGase"/>
</dbReference>
<dbReference type="InterPro" id="IPR014718">
    <property type="entry name" value="GH-type_carb-bd"/>
</dbReference>
<dbReference type="GO" id="GO:0030246">
    <property type="term" value="F:carbohydrate binding"/>
    <property type="evidence" value="ECO:0007669"/>
    <property type="project" value="InterPro"/>
</dbReference>
<dbReference type="PANTHER" id="PTHR12143:SF39">
    <property type="entry name" value="SECRETED PROTEIN"/>
    <property type="match status" value="1"/>
</dbReference>
<keyword evidence="9" id="KW-1185">Reference proteome</keyword>
<accession>A0A7Y0FNG4</accession>
<comment type="caution">
    <text evidence="8">The sequence shown here is derived from an EMBL/GenBank/DDBJ whole genome shotgun (WGS) entry which is preliminary data.</text>
</comment>
<comment type="cofactor">
    <cofactor evidence="1">
        <name>Ca(2+)</name>
        <dbReference type="ChEBI" id="CHEBI:29108"/>
    </cofactor>
</comment>
<dbReference type="SUPFAM" id="SSF48208">
    <property type="entry name" value="Six-hairpin glycosidases"/>
    <property type="match status" value="1"/>
</dbReference>
<name>A0A7Y0FNG4_9BACT</name>
<dbReference type="InterPro" id="IPR008979">
    <property type="entry name" value="Galactose-bd-like_sf"/>
</dbReference>
<evidence type="ECO:0000259" key="5">
    <source>
        <dbReference type="Pfam" id="PF07971"/>
    </source>
</evidence>
<dbReference type="Pfam" id="PF14683">
    <property type="entry name" value="CBM-like"/>
    <property type="match status" value="1"/>
</dbReference>
<protein>
    <recommendedName>
        <fullName evidence="10">Glycoside hydrolase family 92 protein</fullName>
    </recommendedName>
</protein>
<evidence type="ECO:0000313" key="8">
    <source>
        <dbReference type="EMBL" id="NML66556.1"/>
    </source>
</evidence>
<evidence type="ECO:0000256" key="4">
    <source>
        <dbReference type="SAM" id="SignalP"/>
    </source>
</evidence>